<dbReference type="PANTHER" id="PTHR30482">
    <property type="entry name" value="HIGH-AFFINITY BRANCHED-CHAIN AMINO ACID TRANSPORT SYSTEM PERMEASE"/>
    <property type="match status" value="1"/>
</dbReference>
<evidence type="ECO:0000256" key="6">
    <source>
        <dbReference type="SAM" id="Phobius"/>
    </source>
</evidence>
<feature type="transmembrane region" description="Helical" evidence="6">
    <location>
        <begin position="143"/>
        <end position="162"/>
    </location>
</feature>
<dbReference type="EMBL" id="QRGO01000001">
    <property type="protein sequence ID" value="RDV04523.1"/>
    <property type="molecule type" value="Genomic_DNA"/>
</dbReference>
<keyword evidence="3 6" id="KW-0812">Transmembrane</keyword>
<dbReference type="PANTHER" id="PTHR30482:SF17">
    <property type="entry name" value="ABC TRANSPORTER ATP-BINDING PROTEIN"/>
    <property type="match status" value="1"/>
</dbReference>
<evidence type="ECO:0000313" key="8">
    <source>
        <dbReference type="Proteomes" id="UP000263993"/>
    </source>
</evidence>
<dbReference type="GO" id="GO:0005886">
    <property type="term" value="C:plasma membrane"/>
    <property type="evidence" value="ECO:0007669"/>
    <property type="project" value="UniProtKB-SubCell"/>
</dbReference>
<dbReference type="CDD" id="cd06581">
    <property type="entry name" value="TM_PBP1_LivM_like"/>
    <property type="match status" value="1"/>
</dbReference>
<dbReference type="Proteomes" id="UP000263993">
    <property type="component" value="Unassembled WGS sequence"/>
</dbReference>
<sequence length="329" mass="34400">MADALTRSMRASHVLVAILVIASLIFAVVGAALGDTFYLRLGTEALIFAGLALSVDILLGYTGLLSLGQALYFGLGAYVSALVLMVTPSFWAAMGATLAVAIVIGLVGGFIANRVRGVFFALITFGMAQVAAKVVYNTRALGASDGLIGVPIINVNFGFASVSSASPAGFFVLTLAFIFVLYALSAYLLDTPFGRLVIALKANERRVPFLGFSTVTPRLTAYVIAAVIAALSGALYPMLRGFVSPELLFFTTSGNAVITVVTGGVGTLVGALYGGILLTVLKSVVGSYTEHHLIVIGLLFMIAVIFLPRGLMGIVRPAIERMLEPRAKP</sequence>
<dbReference type="InterPro" id="IPR043428">
    <property type="entry name" value="LivM-like"/>
</dbReference>
<feature type="transmembrane region" description="Helical" evidence="6">
    <location>
        <begin position="293"/>
        <end position="315"/>
    </location>
</feature>
<evidence type="ECO:0000256" key="1">
    <source>
        <dbReference type="ARBA" id="ARBA00004651"/>
    </source>
</evidence>
<feature type="transmembrane region" description="Helical" evidence="6">
    <location>
        <begin position="12"/>
        <end position="33"/>
    </location>
</feature>
<evidence type="ECO:0000256" key="4">
    <source>
        <dbReference type="ARBA" id="ARBA00022989"/>
    </source>
</evidence>
<keyword evidence="5 6" id="KW-0472">Membrane</keyword>
<comment type="caution">
    <text evidence="7">The sequence shown here is derived from an EMBL/GenBank/DDBJ whole genome shotgun (WGS) entry which is preliminary data.</text>
</comment>
<protein>
    <submittedName>
        <fullName evidence="7">Branched-chain amino acid ABC transporter permease</fullName>
    </submittedName>
</protein>
<dbReference type="OrthoDB" id="9034298at2"/>
<evidence type="ECO:0000256" key="3">
    <source>
        <dbReference type="ARBA" id="ARBA00022692"/>
    </source>
</evidence>
<feature type="transmembrane region" description="Helical" evidence="6">
    <location>
        <begin position="209"/>
        <end position="236"/>
    </location>
</feature>
<feature type="transmembrane region" description="Helical" evidence="6">
    <location>
        <begin position="45"/>
        <end position="64"/>
    </location>
</feature>
<feature type="transmembrane region" description="Helical" evidence="6">
    <location>
        <begin position="70"/>
        <end position="86"/>
    </location>
</feature>
<keyword evidence="4 6" id="KW-1133">Transmembrane helix</keyword>
<evidence type="ECO:0000256" key="5">
    <source>
        <dbReference type="ARBA" id="ARBA00023136"/>
    </source>
</evidence>
<reference evidence="8" key="1">
    <citation type="submission" date="2018-08" db="EMBL/GenBank/DDBJ databases">
        <authorList>
            <person name="Kim S.-J."/>
            <person name="Jung G.-Y."/>
        </authorList>
    </citation>
    <scope>NUCLEOTIDE SEQUENCE [LARGE SCALE GENOMIC DNA]</scope>
    <source>
        <strain evidence="8">GY_H</strain>
    </source>
</reference>
<name>A0A371BAV0_9BRAD</name>
<keyword evidence="2" id="KW-1003">Cell membrane</keyword>
<keyword evidence="8" id="KW-1185">Reference proteome</keyword>
<feature type="transmembrane region" description="Helical" evidence="6">
    <location>
        <begin position="168"/>
        <end position="189"/>
    </location>
</feature>
<dbReference type="GO" id="GO:0015658">
    <property type="term" value="F:branched-chain amino acid transmembrane transporter activity"/>
    <property type="evidence" value="ECO:0007669"/>
    <property type="project" value="InterPro"/>
</dbReference>
<dbReference type="InterPro" id="IPR001851">
    <property type="entry name" value="ABC_transp_permease"/>
</dbReference>
<organism evidence="7 8">
    <name type="scientific">Undibacter mobilis</name>
    <dbReference type="NCBI Taxonomy" id="2292256"/>
    <lineage>
        <taxon>Bacteria</taxon>
        <taxon>Pseudomonadati</taxon>
        <taxon>Pseudomonadota</taxon>
        <taxon>Alphaproteobacteria</taxon>
        <taxon>Hyphomicrobiales</taxon>
        <taxon>Nitrobacteraceae</taxon>
        <taxon>Undibacter</taxon>
    </lineage>
</organism>
<evidence type="ECO:0000313" key="7">
    <source>
        <dbReference type="EMBL" id="RDV04523.1"/>
    </source>
</evidence>
<evidence type="ECO:0000256" key="2">
    <source>
        <dbReference type="ARBA" id="ARBA00022475"/>
    </source>
</evidence>
<dbReference type="AlphaFoldDB" id="A0A371BAV0"/>
<accession>A0A371BAV0</accession>
<dbReference type="RefSeq" id="WP_115516548.1">
    <property type="nucleotide sequence ID" value="NZ_QRGO01000001.1"/>
</dbReference>
<feature type="transmembrane region" description="Helical" evidence="6">
    <location>
        <begin position="93"/>
        <end position="112"/>
    </location>
</feature>
<gene>
    <name evidence="7" type="ORF">DXH78_08070</name>
</gene>
<comment type="subcellular location">
    <subcellularLocation>
        <location evidence="1">Cell membrane</location>
        <topology evidence="1">Multi-pass membrane protein</topology>
    </subcellularLocation>
</comment>
<dbReference type="Pfam" id="PF02653">
    <property type="entry name" value="BPD_transp_2"/>
    <property type="match status" value="1"/>
</dbReference>
<feature type="transmembrane region" description="Helical" evidence="6">
    <location>
        <begin position="256"/>
        <end position="281"/>
    </location>
</feature>
<proteinExistence type="predicted"/>